<dbReference type="GO" id="GO:0005516">
    <property type="term" value="F:calmodulin binding"/>
    <property type="evidence" value="ECO:0007669"/>
    <property type="project" value="InterPro"/>
</dbReference>
<dbReference type="PaxDb" id="2711-XP_006470181.1"/>
<keyword evidence="3" id="KW-1185">Reference proteome</keyword>
<evidence type="ECO:0000313" key="3">
    <source>
        <dbReference type="Proteomes" id="UP000027120"/>
    </source>
</evidence>
<reference evidence="2 3" key="1">
    <citation type="submission" date="2014-04" db="EMBL/GenBank/DDBJ databases">
        <authorList>
            <consortium name="International Citrus Genome Consortium"/>
            <person name="Gmitter F."/>
            <person name="Chen C."/>
            <person name="Farmerie W."/>
            <person name="Harkins T."/>
            <person name="Desany B."/>
            <person name="Mohiuddin M."/>
            <person name="Kodira C."/>
            <person name="Borodovsky M."/>
            <person name="Lomsadze A."/>
            <person name="Burns P."/>
            <person name="Jenkins J."/>
            <person name="Prochnik S."/>
            <person name="Shu S."/>
            <person name="Chapman J."/>
            <person name="Pitluck S."/>
            <person name="Schmutz J."/>
            <person name="Rokhsar D."/>
        </authorList>
    </citation>
    <scope>NUCLEOTIDE SEQUENCE</scope>
</reference>
<dbReference type="STRING" id="2711.A0A067EM89"/>
<dbReference type="InterPro" id="IPR024750">
    <property type="entry name" value="Ca_ATPase_N_dom"/>
</dbReference>
<proteinExistence type="predicted"/>
<feature type="domain" description="Calcium-transporting P-type ATPase N-terminal autoinhibitory" evidence="1">
    <location>
        <begin position="5"/>
        <end position="50"/>
    </location>
</feature>
<sequence length="85" mass="9890">MENYLNENFGSVKPKNSSEEALQRWRRLYGIVKNPKRSFPFTANLAKRSEAEAIRRSNQVSFLLKGSLNLKFLITSTLTDWLKLK</sequence>
<gene>
    <name evidence="2" type="ORF">CISIN_1g040150mg</name>
</gene>
<dbReference type="Pfam" id="PF12515">
    <property type="entry name" value="CaATP_NAI"/>
    <property type="match status" value="1"/>
</dbReference>
<dbReference type="Gene3D" id="1.20.5.170">
    <property type="match status" value="1"/>
</dbReference>
<evidence type="ECO:0000313" key="2">
    <source>
        <dbReference type="EMBL" id="KDO52056.1"/>
    </source>
</evidence>
<dbReference type="Proteomes" id="UP000027120">
    <property type="component" value="Unassembled WGS sequence"/>
</dbReference>
<organism evidence="2 3">
    <name type="scientific">Citrus sinensis</name>
    <name type="common">Sweet orange</name>
    <name type="synonym">Citrus aurantium var. sinensis</name>
    <dbReference type="NCBI Taxonomy" id="2711"/>
    <lineage>
        <taxon>Eukaryota</taxon>
        <taxon>Viridiplantae</taxon>
        <taxon>Streptophyta</taxon>
        <taxon>Embryophyta</taxon>
        <taxon>Tracheophyta</taxon>
        <taxon>Spermatophyta</taxon>
        <taxon>Magnoliopsida</taxon>
        <taxon>eudicotyledons</taxon>
        <taxon>Gunneridae</taxon>
        <taxon>Pentapetalae</taxon>
        <taxon>rosids</taxon>
        <taxon>malvids</taxon>
        <taxon>Sapindales</taxon>
        <taxon>Rutaceae</taxon>
        <taxon>Aurantioideae</taxon>
        <taxon>Citrus</taxon>
    </lineage>
</organism>
<dbReference type="SMR" id="A0A067EM89"/>
<protein>
    <recommendedName>
        <fullName evidence="1">Calcium-transporting P-type ATPase N-terminal autoinhibitory domain-containing protein</fullName>
    </recommendedName>
</protein>
<dbReference type="EMBL" id="KK785042">
    <property type="protein sequence ID" value="KDO52056.1"/>
    <property type="molecule type" value="Genomic_DNA"/>
</dbReference>
<name>A0A067EM89_CITSI</name>
<accession>A0A067EM89</accession>
<evidence type="ECO:0000259" key="1">
    <source>
        <dbReference type="Pfam" id="PF12515"/>
    </source>
</evidence>
<dbReference type="AlphaFoldDB" id="A0A067EM89"/>